<name>A0ABD2PV41_9PLAT</name>
<gene>
    <name evidence="2" type="ORF">Ciccas_010376</name>
</gene>
<accession>A0ABD2PV41</accession>
<dbReference type="AlphaFoldDB" id="A0ABD2PV41"/>
<feature type="compositionally biased region" description="Basic and acidic residues" evidence="1">
    <location>
        <begin position="126"/>
        <end position="138"/>
    </location>
</feature>
<dbReference type="EMBL" id="JBJKFK010002476">
    <property type="protein sequence ID" value="KAL3311050.1"/>
    <property type="molecule type" value="Genomic_DNA"/>
</dbReference>
<organism evidence="2 3">
    <name type="scientific">Cichlidogyrus casuarinus</name>
    <dbReference type="NCBI Taxonomy" id="1844966"/>
    <lineage>
        <taxon>Eukaryota</taxon>
        <taxon>Metazoa</taxon>
        <taxon>Spiralia</taxon>
        <taxon>Lophotrochozoa</taxon>
        <taxon>Platyhelminthes</taxon>
        <taxon>Monogenea</taxon>
        <taxon>Monopisthocotylea</taxon>
        <taxon>Dactylogyridea</taxon>
        <taxon>Ancyrocephalidae</taxon>
        <taxon>Cichlidogyrus</taxon>
    </lineage>
</organism>
<dbReference type="Proteomes" id="UP001626550">
    <property type="component" value="Unassembled WGS sequence"/>
</dbReference>
<feature type="compositionally biased region" description="Polar residues" evidence="1">
    <location>
        <begin position="113"/>
        <end position="125"/>
    </location>
</feature>
<evidence type="ECO:0000313" key="2">
    <source>
        <dbReference type="EMBL" id="KAL3311050.1"/>
    </source>
</evidence>
<sequence length="148" mass="16524">MSSTSPLIAGYMVSPKRGKGEEFIPKELWNCEHVLIRNMGVKDRKKNLFFGPFRVVKSGNKKFKVRVNGKVEAGQGEESGGGGTKQEVWAGPRARNHTRDRMGRNLDTEGESNEGTLDTRTSNDGQAKENNHQTKEIEEAIVYLSRMA</sequence>
<evidence type="ECO:0000256" key="1">
    <source>
        <dbReference type="SAM" id="MobiDB-lite"/>
    </source>
</evidence>
<reference evidence="2 3" key="1">
    <citation type="submission" date="2024-11" db="EMBL/GenBank/DDBJ databases">
        <title>Adaptive evolution of stress response genes in parasites aligns with host niche diversity.</title>
        <authorList>
            <person name="Hahn C."/>
            <person name="Resl P."/>
        </authorList>
    </citation>
    <scope>NUCLEOTIDE SEQUENCE [LARGE SCALE GENOMIC DNA]</scope>
    <source>
        <strain evidence="2">EGGRZ-B1_66</strain>
        <tissue evidence="2">Body</tissue>
    </source>
</reference>
<keyword evidence="3" id="KW-1185">Reference proteome</keyword>
<evidence type="ECO:0000313" key="3">
    <source>
        <dbReference type="Proteomes" id="UP001626550"/>
    </source>
</evidence>
<feature type="compositionally biased region" description="Basic and acidic residues" evidence="1">
    <location>
        <begin position="97"/>
        <end position="107"/>
    </location>
</feature>
<feature type="region of interest" description="Disordered" evidence="1">
    <location>
        <begin position="72"/>
        <end position="148"/>
    </location>
</feature>
<proteinExistence type="predicted"/>
<comment type="caution">
    <text evidence="2">The sequence shown here is derived from an EMBL/GenBank/DDBJ whole genome shotgun (WGS) entry which is preliminary data.</text>
</comment>
<protein>
    <submittedName>
        <fullName evidence="2">Uncharacterized protein</fullName>
    </submittedName>
</protein>